<dbReference type="SMART" id="SM00226">
    <property type="entry name" value="LMWPc"/>
    <property type="match status" value="1"/>
</dbReference>
<evidence type="ECO:0000259" key="2">
    <source>
        <dbReference type="SMART" id="SM00226"/>
    </source>
</evidence>
<dbReference type="Proteomes" id="UP000008139">
    <property type="component" value="Chromosome"/>
</dbReference>
<gene>
    <name evidence="3" type="ordered locus">Hipma_0482</name>
</gene>
<reference evidence="3 4" key="1">
    <citation type="journal article" date="2011" name="Stand. Genomic Sci.">
        <title>Complete genome sequence of the thermophilic sulfur-reducer Hippea maritima type strain (MH(2)).</title>
        <authorList>
            <person name="Huntemann M."/>
            <person name="Lu M."/>
            <person name="Nolan M."/>
            <person name="Lapidus A."/>
            <person name="Lucas S."/>
            <person name="Hammon N."/>
            <person name="Deshpande S."/>
            <person name="Cheng J.F."/>
            <person name="Tapia R."/>
            <person name="Han C."/>
            <person name="Goodwin L."/>
            <person name="Pitluck S."/>
            <person name="Liolios K."/>
            <person name="Pagani I."/>
            <person name="Ivanova N."/>
            <person name="Ovchinikova G."/>
            <person name="Pati A."/>
            <person name="Chen A."/>
            <person name="Palaniappan K."/>
            <person name="Land M."/>
            <person name="Hauser L."/>
            <person name="Jeffries C.D."/>
            <person name="Detter J.C."/>
            <person name="Brambilla E.M."/>
            <person name="Rohde M."/>
            <person name="Spring S."/>
            <person name="Goker M."/>
            <person name="Woyke T."/>
            <person name="Bristow J."/>
            <person name="Eisen J.A."/>
            <person name="Markowitz V."/>
            <person name="Hugenholtz P."/>
            <person name="Kyrpides N.C."/>
            <person name="Klenk H.P."/>
            <person name="Mavromatis K."/>
        </authorList>
    </citation>
    <scope>NUCLEOTIDE SEQUENCE [LARGE SCALE GENOMIC DNA]</scope>
    <source>
        <strain evidence="4">ATCC 700847 / DSM 10411 / MH2</strain>
    </source>
</reference>
<dbReference type="AlphaFoldDB" id="F2LUC8"/>
<evidence type="ECO:0000256" key="1">
    <source>
        <dbReference type="ARBA" id="ARBA00022849"/>
    </source>
</evidence>
<dbReference type="Pfam" id="PF01451">
    <property type="entry name" value="LMWPc"/>
    <property type="match status" value="1"/>
</dbReference>
<dbReference type="InterPro" id="IPR036196">
    <property type="entry name" value="Ptyr_pPase_sf"/>
</dbReference>
<proteinExistence type="predicted"/>
<sequence length="139" mass="16025">MKKKLLFLCTGNSCRSQMAEAYGKLYLSDIFEIYSAGTEKHGVNPYTIEVLEEEGLNTKDLYSKTLSELDDINFDVVITLCDDANEKCPAYLKKTKLIHKSFKDPAKVKGDRKEILKAFRKVRDEIKNYIKDELSKQFI</sequence>
<dbReference type="KEGG" id="hmr:Hipma_0482"/>
<dbReference type="RefSeq" id="WP_013681495.1">
    <property type="nucleotide sequence ID" value="NC_015318.1"/>
</dbReference>
<dbReference type="InParanoid" id="F2LUC8"/>
<dbReference type="Gene3D" id="3.40.50.2300">
    <property type="match status" value="1"/>
</dbReference>
<dbReference type="CDD" id="cd16345">
    <property type="entry name" value="LMWP_ArsC"/>
    <property type="match status" value="1"/>
</dbReference>
<dbReference type="SUPFAM" id="SSF52788">
    <property type="entry name" value="Phosphotyrosine protein phosphatases I"/>
    <property type="match status" value="1"/>
</dbReference>
<accession>F2LUC8</accession>
<dbReference type="GO" id="GO:0046685">
    <property type="term" value="P:response to arsenic-containing substance"/>
    <property type="evidence" value="ECO:0007669"/>
    <property type="project" value="UniProtKB-KW"/>
</dbReference>
<dbReference type="OrthoDB" id="9784339at2"/>
<dbReference type="eggNOG" id="COG0394">
    <property type="taxonomic scope" value="Bacteria"/>
</dbReference>
<feature type="domain" description="Phosphotyrosine protein phosphatase I" evidence="2">
    <location>
        <begin position="3"/>
        <end position="136"/>
    </location>
</feature>
<keyword evidence="1" id="KW-0059">Arsenical resistance</keyword>
<dbReference type="STRING" id="760142.Hipma_0482"/>
<name>F2LUC8_HIPMA</name>
<dbReference type="EMBL" id="CP002606">
    <property type="protein sequence ID" value="AEA33454.1"/>
    <property type="molecule type" value="Genomic_DNA"/>
</dbReference>
<dbReference type="InterPro" id="IPR023485">
    <property type="entry name" value="Ptyr_pPase"/>
</dbReference>
<dbReference type="PANTHER" id="PTHR43428">
    <property type="entry name" value="ARSENATE REDUCTASE"/>
    <property type="match status" value="1"/>
</dbReference>
<evidence type="ECO:0000313" key="4">
    <source>
        <dbReference type="Proteomes" id="UP000008139"/>
    </source>
</evidence>
<keyword evidence="4" id="KW-1185">Reference proteome</keyword>
<dbReference type="PANTHER" id="PTHR43428:SF1">
    <property type="entry name" value="ARSENATE REDUCTASE"/>
    <property type="match status" value="1"/>
</dbReference>
<evidence type="ECO:0000313" key="3">
    <source>
        <dbReference type="EMBL" id="AEA33454.1"/>
    </source>
</evidence>
<dbReference type="HOGENOM" id="CLU_071415_3_2_7"/>
<organism evidence="3 4">
    <name type="scientific">Hippea maritima (strain ATCC 700847 / DSM 10411 / MH2)</name>
    <dbReference type="NCBI Taxonomy" id="760142"/>
    <lineage>
        <taxon>Bacteria</taxon>
        <taxon>Pseudomonadati</taxon>
        <taxon>Campylobacterota</taxon>
        <taxon>Desulfurellia</taxon>
        <taxon>Desulfurellales</taxon>
        <taxon>Hippeaceae</taxon>
        <taxon>Hippea</taxon>
    </lineage>
</organism>
<reference evidence="4" key="2">
    <citation type="submission" date="2011-03" db="EMBL/GenBank/DDBJ databases">
        <title>The complete genome of Hippea maritima DSM 10411.</title>
        <authorList>
            <consortium name="US DOE Joint Genome Institute (JGI-PGF)"/>
            <person name="Lucas S."/>
            <person name="Copeland A."/>
            <person name="Lapidus A."/>
            <person name="Bruce D."/>
            <person name="Goodwin L."/>
            <person name="Pitluck S."/>
            <person name="Peters L."/>
            <person name="Kyrpides N."/>
            <person name="Mavromatis K."/>
            <person name="Pagani I."/>
            <person name="Ivanova N."/>
            <person name="Mikhailova N."/>
            <person name="Lu M."/>
            <person name="Detter J.C."/>
            <person name="Tapia R."/>
            <person name="Han C."/>
            <person name="Land M."/>
            <person name="Hauser L."/>
            <person name="Markowitz V."/>
            <person name="Cheng J.-F."/>
            <person name="Hugenholtz P."/>
            <person name="Woyke T."/>
            <person name="Wu D."/>
            <person name="Spring S."/>
            <person name="Schroeder M."/>
            <person name="Brambilla E."/>
            <person name="Klenk H.-P."/>
            <person name="Eisen J.A."/>
        </authorList>
    </citation>
    <scope>NUCLEOTIDE SEQUENCE [LARGE SCALE GENOMIC DNA]</scope>
    <source>
        <strain evidence="4">ATCC 700847 / DSM 10411 / MH2</strain>
    </source>
</reference>
<protein>
    <submittedName>
        <fullName evidence="3">Protein tyrosine phosphatase</fullName>
    </submittedName>
</protein>